<keyword evidence="7" id="KW-1185">Reference proteome</keyword>
<reference evidence="6" key="2">
    <citation type="submission" date="2021-11" db="EMBL/GenBank/DDBJ databases">
        <authorList>
            <consortium name="Genoscope - CEA"/>
            <person name="William W."/>
        </authorList>
    </citation>
    <scope>NUCLEOTIDE SEQUENCE</scope>
</reference>
<dbReference type="GO" id="GO:0005737">
    <property type="term" value="C:cytoplasm"/>
    <property type="evidence" value="ECO:0007669"/>
    <property type="project" value="UniProtKB-ARBA"/>
</dbReference>
<keyword evidence="1 2" id="KW-0694">RNA-binding</keyword>
<feature type="compositionally biased region" description="Basic residues" evidence="3">
    <location>
        <begin position="748"/>
        <end position="766"/>
    </location>
</feature>
<dbReference type="InterPro" id="IPR036388">
    <property type="entry name" value="WH-like_DNA-bd_sf"/>
</dbReference>
<evidence type="ECO:0000313" key="7">
    <source>
        <dbReference type="Proteomes" id="UP000789595"/>
    </source>
</evidence>
<feature type="compositionally biased region" description="Acidic residues" evidence="3">
    <location>
        <begin position="725"/>
        <end position="734"/>
    </location>
</feature>
<dbReference type="SMART" id="SM00715">
    <property type="entry name" value="LA"/>
    <property type="match status" value="1"/>
</dbReference>
<evidence type="ECO:0000313" key="5">
    <source>
        <dbReference type="EMBL" id="CAE0698271.1"/>
    </source>
</evidence>
<dbReference type="GO" id="GO:0003723">
    <property type="term" value="F:RNA binding"/>
    <property type="evidence" value="ECO:0007669"/>
    <property type="project" value="UniProtKB-UniRule"/>
</dbReference>
<dbReference type="AlphaFoldDB" id="A0A7S4E9K8"/>
<feature type="region of interest" description="Disordered" evidence="3">
    <location>
        <begin position="306"/>
        <end position="328"/>
    </location>
</feature>
<evidence type="ECO:0000256" key="1">
    <source>
        <dbReference type="ARBA" id="ARBA00022884"/>
    </source>
</evidence>
<feature type="region of interest" description="Disordered" evidence="3">
    <location>
        <begin position="721"/>
        <end position="930"/>
    </location>
</feature>
<feature type="compositionally biased region" description="Basic residues" evidence="3">
    <location>
        <begin position="608"/>
        <end position="619"/>
    </location>
</feature>
<dbReference type="Gene3D" id="1.10.10.10">
    <property type="entry name" value="Winged helix-like DNA-binding domain superfamily/Winged helix DNA-binding domain"/>
    <property type="match status" value="1"/>
</dbReference>
<protein>
    <recommendedName>
        <fullName evidence="4">HTH La-type RNA-binding domain-containing protein</fullName>
    </recommendedName>
</protein>
<evidence type="ECO:0000256" key="3">
    <source>
        <dbReference type="SAM" id="MobiDB-lite"/>
    </source>
</evidence>
<feature type="region of interest" description="Disordered" evidence="3">
    <location>
        <begin position="490"/>
        <end position="515"/>
    </location>
</feature>
<reference evidence="5" key="1">
    <citation type="submission" date="2021-01" db="EMBL/GenBank/DDBJ databases">
        <authorList>
            <person name="Corre E."/>
            <person name="Pelletier E."/>
            <person name="Niang G."/>
            <person name="Scheremetjew M."/>
            <person name="Finn R."/>
            <person name="Kale V."/>
            <person name="Holt S."/>
            <person name="Cochrane G."/>
            <person name="Meng A."/>
            <person name="Brown T."/>
            <person name="Cohen L."/>
        </authorList>
    </citation>
    <scope>NUCLEOTIDE SEQUENCE</scope>
    <source>
        <strain evidence="5">CCMP1756</strain>
    </source>
</reference>
<organism evidence="5">
    <name type="scientific">Pelagomonas calceolata</name>
    <dbReference type="NCBI Taxonomy" id="35677"/>
    <lineage>
        <taxon>Eukaryota</taxon>
        <taxon>Sar</taxon>
        <taxon>Stramenopiles</taxon>
        <taxon>Ochrophyta</taxon>
        <taxon>Pelagophyceae</taxon>
        <taxon>Pelagomonadales</taxon>
        <taxon>Pelagomonadaceae</taxon>
        <taxon>Pelagomonas</taxon>
    </lineage>
</organism>
<dbReference type="SUPFAM" id="SSF46785">
    <property type="entry name" value="Winged helix' DNA-binding domain"/>
    <property type="match status" value="1"/>
</dbReference>
<name>A0A7S4E9K8_9STRA</name>
<feature type="region of interest" description="Disordered" evidence="3">
    <location>
        <begin position="18"/>
        <end position="54"/>
    </location>
</feature>
<dbReference type="OrthoDB" id="195448at2759"/>
<dbReference type="EMBL" id="HBIW01015902">
    <property type="protein sequence ID" value="CAE0698271.1"/>
    <property type="molecule type" value="Transcribed_RNA"/>
</dbReference>
<dbReference type="Pfam" id="PF05383">
    <property type="entry name" value="La"/>
    <property type="match status" value="1"/>
</dbReference>
<proteinExistence type="predicted"/>
<sequence>MVSAMSVARSAVQVTSSALDTGASGPAGSKAASSGAQSSSSSSQKEAAANEAPARRSTLYRCARGIGAAAVFIGCLAGAAIQRAKSVKVEDVHTQMADMAKAREAGEALAAAGDARGARELLGEAVGRWTSHERTVRHAIFARTQIGHSGDDENAPERLAAAFEDAQHVASHLRAAYGSLLLEDGRPREAVTHLTAVCPSIWFFARRIAPGEEHLRGEVSWLRCYADLMDARKALGEHEEVGVLERDVVTHSTAWLRRKRDRRPIARAEAFIEGAASAEDAKKGARLLARRRHDLEARWPRDAPRLRRGWGSGAGPPPKNQLRRERNRKRVATLRYLSKLSVMDAAERAQTARDYARALGKARAARRDIDGVVRAYVDAPDALQRTRLLALLRETAAAATAKALPADEVSNVESTAENKDAAAEWSAGVALAAMLRAASPENRPALETDKPAAPKDAVDASAAYLALADAFFGEKGAAAAAAAAAATAAAEATPKVETEPVTDEPVSTETDEAEEPVTRAFGRLVAAEGAQYVGVVSEVHAKGWAWIQHEVARLEEDQRRCGLAIAPVAGPPPGFLSRFDVIHVVAQHRAAVVQRDQRTGRRPGLVPPRKRATGQKTRRQRLRERNAKIYGGLFIFVVALVRGLSLLKDTRRKTADGYSKRKPKLTWRAYGESLLRDTLEALRLCLADLLQKLRRSIKKADASIGAGAVVLRAVDTITSIAQPQDESDESDGEESAAASSGDELAKAVNKKPQKQKSGSKLRRRAPQQKPKASTKEEVVVEKTEKKAPEPSFADSDDDWAASTEWLPVPKGGRVVGEGPRIPEVSPRHHVVTPPLAPPSRGGSPPQGRKEGLVVQSLLDQRLSQQPKEEPAKCPSVTSTSSSGSSEKKPEPRKKKVVSPRTSPRDSPRRRSQQARQHRKAPPLPRLDSGGSLARAVAAGALGDASDTPPPTGYGIWDDAAAAAAAAASQAARQPPARQISQDGLDEALRTQVEYYFSVANLCKDVYLRGCMDGQGFVPLDHVCTFKRLRDLCDDPLVVRRAVESSDRLNLVRFTDESSGANVWKVRTVDQPERWVLAASQP</sequence>
<feature type="compositionally biased region" description="Basic residues" evidence="3">
    <location>
        <begin position="909"/>
        <end position="920"/>
    </location>
</feature>
<feature type="compositionally biased region" description="Low complexity" evidence="3">
    <location>
        <begin position="874"/>
        <end position="884"/>
    </location>
</feature>
<feature type="compositionally biased region" description="Basic and acidic residues" evidence="3">
    <location>
        <begin position="773"/>
        <end position="788"/>
    </location>
</feature>
<dbReference type="EMBL" id="CAKKNE010000003">
    <property type="protein sequence ID" value="CAH0370313.1"/>
    <property type="molecule type" value="Genomic_DNA"/>
</dbReference>
<gene>
    <name evidence="5" type="ORF">PCAL00307_LOCUS13707</name>
    <name evidence="6" type="ORF">PECAL_3P01910</name>
</gene>
<evidence type="ECO:0000313" key="6">
    <source>
        <dbReference type="EMBL" id="CAH0370313.1"/>
    </source>
</evidence>
<dbReference type="InterPro" id="IPR006630">
    <property type="entry name" value="La_HTH"/>
</dbReference>
<feature type="compositionally biased region" description="Low complexity" evidence="3">
    <location>
        <begin position="22"/>
        <end position="52"/>
    </location>
</feature>
<dbReference type="InterPro" id="IPR045180">
    <property type="entry name" value="La_dom_prot"/>
</dbReference>
<evidence type="ECO:0000259" key="4">
    <source>
        <dbReference type="PROSITE" id="PS50961"/>
    </source>
</evidence>
<dbReference type="CDD" id="cd07323">
    <property type="entry name" value="LAM"/>
    <property type="match status" value="1"/>
</dbReference>
<dbReference type="PROSITE" id="PS50961">
    <property type="entry name" value="HTH_LA"/>
    <property type="match status" value="1"/>
</dbReference>
<accession>A0A7S4E9K8</accession>
<dbReference type="PANTHER" id="PTHR22792:SF132">
    <property type="entry name" value="LA-RELATED PROTEIN 1"/>
    <property type="match status" value="1"/>
</dbReference>
<feature type="domain" description="HTH La-type RNA-binding" evidence="4">
    <location>
        <begin position="978"/>
        <end position="1070"/>
    </location>
</feature>
<dbReference type="PANTHER" id="PTHR22792">
    <property type="entry name" value="LUPUS LA PROTEIN-RELATED"/>
    <property type="match status" value="1"/>
</dbReference>
<dbReference type="Proteomes" id="UP000789595">
    <property type="component" value="Unassembled WGS sequence"/>
</dbReference>
<feature type="region of interest" description="Disordered" evidence="3">
    <location>
        <begin position="596"/>
        <end position="619"/>
    </location>
</feature>
<evidence type="ECO:0000256" key="2">
    <source>
        <dbReference type="PROSITE-ProRule" id="PRU00332"/>
    </source>
</evidence>
<dbReference type="InterPro" id="IPR036390">
    <property type="entry name" value="WH_DNA-bd_sf"/>
</dbReference>